<comment type="similarity">
    <text evidence="2">Belongs to the TspO/BZRP family.</text>
</comment>
<dbReference type="Gene3D" id="1.20.1260.100">
    <property type="entry name" value="TspO/MBR protein"/>
    <property type="match status" value="1"/>
</dbReference>
<evidence type="ECO:0000256" key="2">
    <source>
        <dbReference type="ARBA" id="ARBA00007524"/>
    </source>
</evidence>
<dbReference type="InterPro" id="IPR038330">
    <property type="entry name" value="TspO/MBR-related_sf"/>
</dbReference>
<dbReference type="RefSeq" id="WP_331846446.1">
    <property type="nucleotide sequence ID" value="NZ_JAZHPZ010000004.1"/>
</dbReference>
<feature type="transmembrane region" description="Helical" evidence="6">
    <location>
        <begin position="49"/>
        <end position="71"/>
    </location>
</feature>
<comment type="subcellular location">
    <subcellularLocation>
        <location evidence="1">Membrane</location>
        <topology evidence="1">Multi-pass membrane protein</topology>
    </subcellularLocation>
</comment>
<dbReference type="EMBL" id="JAZHPZ010000004">
    <property type="protein sequence ID" value="MEF2966216.1"/>
    <property type="molecule type" value="Genomic_DNA"/>
</dbReference>
<dbReference type="Pfam" id="PF03073">
    <property type="entry name" value="TspO_MBR"/>
    <property type="match status" value="1"/>
</dbReference>
<feature type="transmembrane region" description="Helical" evidence="6">
    <location>
        <begin position="140"/>
        <end position="159"/>
    </location>
</feature>
<proteinExistence type="inferred from homology"/>
<evidence type="ECO:0000313" key="8">
    <source>
        <dbReference type="Proteomes" id="UP001306950"/>
    </source>
</evidence>
<sequence length="251" mass="28703">MFSKQACRWWNCLLFLALIAINIFAEAIPLGSGRTGELSERYLTLLTPAGYAFAIWIVIYILLGCAVVYLFRRKDADKPWGRMFTLWFALSCLFNAGWLALWHYESLIPSFAAIVLLLVSLAMIYRYSREILHPTRGETWFLRIPFSLYFGWVFTASLINLQVILQHSRLRVSLPQPETAIILLIIGAIAMMLVGNRTRDGLLPLPTAWGYIAVAVKHSDRHELMFAAWLAAAVLLIYSLALLFFRARERD</sequence>
<gene>
    <name evidence="7" type="ORF">V3851_10275</name>
</gene>
<feature type="transmembrane region" description="Helical" evidence="6">
    <location>
        <begin position="83"/>
        <end position="101"/>
    </location>
</feature>
<feature type="transmembrane region" description="Helical" evidence="6">
    <location>
        <begin position="202"/>
        <end position="218"/>
    </location>
</feature>
<feature type="transmembrane region" description="Helical" evidence="6">
    <location>
        <begin position="107"/>
        <end position="128"/>
    </location>
</feature>
<name>A0ABU7VR17_9BACL</name>
<accession>A0ABU7VR17</accession>
<organism evidence="7 8">
    <name type="scientific">Paenibacillus haidiansis</name>
    <dbReference type="NCBI Taxonomy" id="1574488"/>
    <lineage>
        <taxon>Bacteria</taxon>
        <taxon>Bacillati</taxon>
        <taxon>Bacillota</taxon>
        <taxon>Bacilli</taxon>
        <taxon>Bacillales</taxon>
        <taxon>Paenibacillaceae</taxon>
        <taxon>Paenibacillus</taxon>
    </lineage>
</organism>
<dbReference type="PANTHER" id="PTHR33802:SF1">
    <property type="entry name" value="XK-RELATED PROTEIN"/>
    <property type="match status" value="1"/>
</dbReference>
<keyword evidence="5 6" id="KW-0472">Membrane</keyword>
<evidence type="ECO:0000256" key="5">
    <source>
        <dbReference type="ARBA" id="ARBA00023136"/>
    </source>
</evidence>
<evidence type="ECO:0000256" key="3">
    <source>
        <dbReference type="ARBA" id="ARBA00022692"/>
    </source>
</evidence>
<feature type="transmembrane region" description="Helical" evidence="6">
    <location>
        <begin position="224"/>
        <end position="245"/>
    </location>
</feature>
<dbReference type="InterPro" id="IPR004307">
    <property type="entry name" value="TspO_MBR"/>
</dbReference>
<evidence type="ECO:0000256" key="1">
    <source>
        <dbReference type="ARBA" id="ARBA00004141"/>
    </source>
</evidence>
<comment type="caution">
    <text evidence="7">The sequence shown here is derived from an EMBL/GenBank/DDBJ whole genome shotgun (WGS) entry which is preliminary data.</text>
</comment>
<evidence type="ECO:0000256" key="6">
    <source>
        <dbReference type="SAM" id="Phobius"/>
    </source>
</evidence>
<evidence type="ECO:0000313" key="7">
    <source>
        <dbReference type="EMBL" id="MEF2966216.1"/>
    </source>
</evidence>
<evidence type="ECO:0000256" key="4">
    <source>
        <dbReference type="ARBA" id="ARBA00022989"/>
    </source>
</evidence>
<keyword evidence="4 6" id="KW-1133">Transmembrane helix</keyword>
<reference evidence="7 8" key="1">
    <citation type="submission" date="2024-02" db="EMBL/GenBank/DDBJ databases">
        <title>A nitrogen-fixing paenibacillus bacterium.</title>
        <authorList>
            <person name="Zhang W.L."/>
            <person name="Chen S.F."/>
        </authorList>
    </citation>
    <scope>NUCLEOTIDE SEQUENCE [LARGE SCALE GENOMIC DNA]</scope>
    <source>
        <strain evidence="7 8">M1</strain>
    </source>
</reference>
<dbReference type="Proteomes" id="UP001306950">
    <property type="component" value="Unassembled WGS sequence"/>
</dbReference>
<protein>
    <submittedName>
        <fullName evidence="7">TspO/MBR family protein</fullName>
    </submittedName>
</protein>
<dbReference type="PANTHER" id="PTHR33802">
    <property type="entry name" value="SI:CH211-161H7.5-RELATED"/>
    <property type="match status" value="1"/>
</dbReference>
<keyword evidence="3 6" id="KW-0812">Transmembrane</keyword>
<keyword evidence="8" id="KW-1185">Reference proteome</keyword>
<feature type="transmembrane region" description="Helical" evidence="6">
    <location>
        <begin position="179"/>
        <end position="195"/>
    </location>
</feature>